<proteinExistence type="predicted"/>
<dbReference type="Proteomes" id="UP000199239">
    <property type="component" value="Unassembled WGS sequence"/>
</dbReference>
<dbReference type="AlphaFoldDB" id="A0A1I6QLW9"/>
<dbReference type="RefSeq" id="WP_175498449.1">
    <property type="nucleotide sequence ID" value="NZ_FPAJ01000001.1"/>
</dbReference>
<dbReference type="STRING" id="394264.SAMN04488040_0796"/>
<evidence type="ECO:0000313" key="2">
    <source>
        <dbReference type="Proteomes" id="UP000199239"/>
    </source>
</evidence>
<evidence type="ECO:0000313" key="1">
    <source>
        <dbReference type="EMBL" id="SFS53433.1"/>
    </source>
</evidence>
<keyword evidence="2" id="KW-1185">Reference proteome</keyword>
<name>A0A1I6QLW9_9RHOB</name>
<dbReference type="EMBL" id="FPAJ01000001">
    <property type="protein sequence ID" value="SFS53433.1"/>
    <property type="molecule type" value="Genomic_DNA"/>
</dbReference>
<organism evidence="1 2">
    <name type="scientific">Sulfitobacter marinus</name>
    <dbReference type="NCBI Taxonomy" id="394264"/>
    <lineage>
        <taxon>Bacteria</taxon>
        <taxon>Pseudomonadati</taxon>
        <taxon>Pseudomonadota</taxon>
        <taxon>Alphaproteobacteria</taxon>
        <taxon>Rhodobacterales</taxon>
        <taxon>Roseobacteraceae</taxon>
        <taxon>Sulfitobacter</taxon>
    </lineage>
</organism>
<accession>A0A1I6QLW9</accession>
<reference evidence="2" key="1">
    <citation type="submission" date="2016-10" db="EMBL/GenBank/DDBJ databases">
        <authorList>
            <person name="Varghese N."/>
            <person name="Submissions S."/>
        </authorList>
    </citation>
    <scope>NUCLEOTIDE SEQUENCE [LARGE SCALE GENOMIC DNA]</scope>
    <source>
        <strain evidence="2">DSM 23422</strain>
    </source>
</reference>
<protein>
    <submittedName>
        <fullName evidence="1">Uncharacterized protein</fullName>
    </submittedName>
</protein>
<gene>
    <name evidence="1" type="ORF">SAMN04488040_0796</name>
</gene>
<sequence>MMSPVWFMRMKRWAQNPPSPGRVKFVFAIILVAAIIFGLEYAGYWPEWLTATRIGRGF</sequence>